<keyword evidence="2" id="KW-1185">Reference proteome</keyword>
<dbReference type="EMBL" id="CM046390">
    <property type="protein sequence ID" value="KAI8562735.1"/>
    <property type="molecule type" value="Genomic_DNA"/>
</dbReference>
<dbReference type="Proteomes" id="UP001062846">
    <property type="component" value="Chromosome 3"/>
</dbReference>
<evidence type="ECO:0000313" key="1">
    <source>
        <dbReference type="EMBL" id="KAI8562735.1"/>
    </source>
</evidence>
<gene>
    <name evidence="1" type="ORF">RHMOL_Rhmol03G0057700</name>
</gene>
<name>A0ACC0PB50_RHOML</name>
<accession>A0ACC0PB50</accession>
<evidence type="ECO:0000313" key="2">
    <source>
        <dbReference type="Proteomes" id="UP001062846"/>
    </source>
</evidence>
<comment type="caution">
    <text evidence="1">The sequence shown here is derived from an EMBL/GenBank/DDBJ whole genome shotgun (WGS) entry which is preliminary data.</text>
</comment>
<protein>
    <submittedName>
        <fullName evidence="1">Uncharacterized protein</fullName>
    </submittedName>
</protein>
<proteinExistence type="predicted"/>
<organism evidence="1 2">
    <name type="scientific">Rhododendron molle</name>
    <name type="common">Chinese azalea</name>
    <name type="synonym">Azalea mollis</name>
    <dbReference type="NCBI Taxonomy" id="49168"/>
    <lineage>
        <taxon>Eukaryota</taxon>
        <taxon>Viridiplantae</taxon>
        <taxon>Streptophyta</taxon>
        <taxon>Embryophyta</taxon>
        <taxon>Tracheophyta</taxon>
        <taxon>Spermatophyta</taxon>
        <taxon>Magnoliopsida</taxon>
        <taxon>eudicotyledons</taxon>
        <taxon>Gunneridae</taxon>
        <taxon>Pentapetalae</taxon>
        <taxon>asterids</taxon>
        <taxon>Ericales</taxon>
        <taxon>Ericaceae</taxon>
        <taxon>Ericoideae</taxon>
        <taxon>Rhodoreae</taxon>
        <taxon>Rhododendron</taxon>
    </lineage>
</organism>
<reference evidence="1" key="1">
    <citation type="submission" date="2022-02" db="EMBL/GenBank/DDBJ databases">
        <title>Plant Genome Project.</title>
        <authorList>
            <person name="Zhang R.-G."/>
        </authorList>
    </citation>
    <scope>NUCLEOTIDE SEQUENCE</scope>
    <source>
        <strain evidence="1">AT1</strain>
    </source>
</reference>
<sequence>MGGKKVGGQNRPEQQYGGQQKHGQQHQYGQQHHGGGQGQHKQGGGIIDKVKDKIHGGGTGGTHRNHNNRGN</sequence>